<organism evidence="2 3">
    <name type="scientific">Halogeometricum salsisoli</name>
    <dbReference type="NCBI Taxonomy" id="2950536"/>
    <lineage>
        <taxon>Archaea</taxon>
        <taxon>Methanobacteriati</taxon>
        <taxon>Methanobacteriota</taxon>
        <taxon>Stenosarchaea group</taxon>
        <taxon>Halobacteria</taxon>
        <taxon>Halobacteriales</taxon>
        <taxon>Haloferacaceae</taxon>
        <taxon>Halogeometricum</taxon>
    </lineage>
</organism>
<dbReference type="InterPro" id="IPR055774">
    <property type="entry name" value="DUF7350"/>
</dbReference>
<name>A0ABU2GKR0_9EURY</name>
<dbReference type="Pfam" id="PF24041">
    <property type="entry name" value="DUF7350"/>
    <property type="match status" value="2"/>
</dbReference>
<gene>
    <name evidence="2" type="ORF">NDI76_22030</name>
</gene>
<dbReference type="Proteomes" id="UP001257060">
    <property type="component" value="Unassembled WGS sequence"/>
</dbReference>
<evidence type="ECO:0000313" key="3">
    <source>
        <dbReference type="Proteomes" id="UP001257060"/>
    </source>
</evidence>
<proteinExistence type="predicted"/>
<protein>
    <submittedName>
        <fullName evidence="2">Iron transporter</fullName>
    </submittedName>
</protein>
<evidence type="ECO:0000259" key="1">
    <source>
        <dbReference type="Pfam" id="PF24041"/>
    </source>
</evidence>
<dbReference type="EMBL" id="JAMQOP010000007">
    <property type="protein sequence ID" value="MDS0301412.1"/>
    <property type="molecule type" value="Genomic_DNA"/>
</dbReference>
<sequence>MYSYPHRFWTIEKENGEYVTNQVKIRQEDSVHLMAIPWDGETGTVLPNTGLSVEITRDGELVSEEVIYPMLSQRMGFHYGANFSLDGDGTYDVTASAGGVSIPRYGSFEGMFGSAAETTVTFEFSERELNDIPYQLLRDKQGQRGAVKPMEMEMIPTGYAPDSLPGTPLGRGTSGDAVFLGSVVEAERFGSGPYLALSARTPHNGLVIPGIALSASIDGSDPVELSPALDPELNFHYGATVDDLSADSAVEGTVDVPPQVARHEGYETAFLVMPTFGLE</sequence>
<reference evidence="2 3" key="1">
    <citation type="submission" date="2022-06" db="EMBL/GenBank/DDBJ databases">
        <title>Halogeometricum sp. a new haloarchaeum isolate from saline soil.</title>
        <authorList>
            <person name="Strakova D."/>
            <person name="Galisteo C."/>
            <person name="Sanchez-Porro C."/>
            <person name="Ventosa A."/>
        </authorList>
    </citation>
    <scope>NUCLEOTIDE SEQUENCE [LARGE SCALE GENOMIC DNA]</scope>
    <source>
        <strain evidence="2 3">S1BR25-6</strain>
    </source>
</reference>
<comment type="caution">
    <text evidence="2">The sequence shown here is derived from an EMBL/GenBank/DDBJ whole genome shotgun (WGS) entry which is preliminary data.</text>
</comment>
<feature type="domain" description="DUF7350" evidence="1">
    <location>
        <begin position="162"/>
        <end position="277"/>
    </location>
</feature>
<evidence type="ECO:0000313" key="2">
    <source>
        <dbReference type="EMBL" id="MDS0301412.1"/>
    </source>
</evidence>
<dbReference type="Gene3D" id="2.60.40.2480">
    <property type="entry name" value="Periplasmic metal-binding protein Tp34-type"/>
    <property type="match status" value="1"/>
</dbReference>
<keyword evidence="3" id="KW-1185">Reference proteome</keyword>
<dbReference type="InterPro" id="IPR038482">
    <property type="entry name" value="Tp34-type_sf"/>
</dbReference>
<feature type="domain" description="DUF7350" evidence="1">
    <location>
        <begin position="26"/>
        <end position="85"/>
    </location>
</feature>
<accession>A0ABU2GKR0</accession>